<keyword evidence="2" id="KW-1185">Reference proteome</keyword>
<proteinExistence type="predicted"/>
<comment type="caution">
    <text evidence="1">The sequence shown here is derived from an EMBL/GenBank/DDBJ whole genome shotgun (WGS) entry which is preliminary data.</text>
</comment>
<gene>
    <name evidence="1" type="ORF">M8818_003553</name>
</gene>
<sequence length="218" mass="23907">MDNSTSKKPLRREWSGHPTLNDIPRPIERVEAEVAAFQQAMSAGAALARICNPAMPLPVQPGSSSFDCPMARQVVSALRCLWDARTSRTDPQHSQSHYVPLRPLHPRPSHTPDDVPQITVHAAEQSARATSLKRQYKSLNGGHLTAAVAMAPLHIGSTACRGCIYSPTHRLMPCFHHVCYDHMLEGYDEESSVNSLCGLCHQASQNIPTHPSLVVTSH</sequence>
<accession>A0ACC3SF11</accession>
<reference evidence="1" key="1">
    <citation type="submission" date="2024-02" db="EMBL/GenBank/DDBJ databases">
        <title>Metagenome Assembled Genome of Zalaria obscura JY119.</title>
        <authorList>
            <person name="Vighnesh L."/>
            <person name="Jagadeeshwari U."/>
            <person name="Venkata Ramana C."/>
            <person name="Sasikala C."/>
        </authorList>
    </citation>
    <scope>NUCLEOTIDE SEQUENCE</scope>
    <source>
        <strain evidence="1">JY119</strain>
    </source>
</reference>
<name>A0ACC3SF11_9PEZI</name>
<organism evidence="1 2">
    <name type="scientific">Zalaria obscura</name>
    <dbReference type="NCBI Taxonomy" id="2024903"/>
    <lineage>
        <taxon>Eukaryota</taxon>
        <taxon>Fungi</taxon>
        <taxon>Dikarya</taxon>
        <taxon>Ascomycota</taxon>
        <taxon>Pezizomycotina</taxon>
        <taxon>Dothideomycetes</taxon>
        <taxon>Dothideomycetidae</taxon>
        <taxon>Dothideales</taxon>
        <taxon>Zalariaceae</taxon>
        <taxon>Zalaria</taxon>
    </lineage>
</organism>
<dbReference type="EMBL" id="JAMKPW020000015">
    <property type="protein sequence ID" value="KAK8210383.1"/>
    <property type="molecule type" value="Genomic_DNA"/>
</dbReference>
<evidence type="ECO:0000313" key="2">
    <source>
        <dbReference type="Proteomes" id="UP001320706"/>
    </source>
</evidence>
<evidence type="ECO:0000313" key="1">
    <source>
        <dbReference type="EMBL" id="KAK8210383.1"/>
    </source>
</evidence>
<dbReference type="Proteomes" id="UP001320706">
    <property type="component" value="Unassembled WGS sequence"/>
</dbReference>
<protein>
    <submittedName>
        <fullName evidence="1">Uncharacterized protein</fullName>
    </submittedName>
</protein>